<comment type="caution">
    <text evidence="2">The sequence shown here is derived from an EMBL/GenBank/DDBJ whole genome shotgun (WGS) entry which is preliminary data.</text>
</comment>
<gene>
    <name evidence="2" type="ORF">RRG08_064704</name>
</gene>
<protein>
    <recommendedName>
        <fullName evidence="4">PiggyBac transposable element-derived protein domain-containing protein</fullName>
    </recommendedName>
</protein>
<evidence type="ECO:0000256" key="1">
    <source>
        <dbReference type="SAM" id="MobiDB-lite"/>
    </source>
</evidence>
<evidence type="ECO:0008006" key="4">
    <source>
        <dbReference type="Google" id="ProtNLM"/>
    </source>
</evidence>
<organism evidence="2 3">
    <name type="scientific">Elysia crispata</name>
    <name type="common">lettuce slug</name>
    <dbReference type="NCBI Taxonomy" id="231223"/>
    <lineage>
        <taxon>Eukaryota</taxon>
        <taxon>Metazoa</taxon>
        <taxon>Spiralia</taxon>
        <taxon>Lophotrochozoa</taxon>
        <taxon>Mollusca</taxon>
        <taxon>Gastropoda</taxon>
        <taxon>Heterobranchia</taxon>
        <taxon>Euthyneura</taxon>
        <taxon>Panpulmonata</taxon>
        <taxon>Sacoglossa</taxon>
        <taxon>Placobranchoidea</taxon>
        <taxon>Plakobranchidae</taxon>
        <taxon>Elysia</taxon>
    </lineage>
</organism>
<feature type="region of interest" description="Disordered" evidence="1">
    <location>
        <begin position="39"/>
        <end position="77"/>
    </location>
</feature>
<dbReference type="AlphaFoldDB" id="A0AAE0Z0V3"/>
<feature type="compositionally biased region" description="Acidic residues" evidence="1">
    <location>
        <begin position="39"/>
        <end position="50"/>
    </location>
</feature>
<sequence>MVLYWRAGYCLFAQEEVVDQDSPVFGEEGDIDDESDIEFAQGGEEEEEESGGNIDLNLDLASESDPNPNDPNNPFPWSTTLHDVEVELFTRRTGPNLDLFDLDYSANPIDFFNLYISDSFMTLAAEQTTGAQTSFKPVTVDETSKYFYINMVFGIHKLPTYIFAMKCVLPNFMRMCLTV</sequence>
<reference evidence="2" key="1">
    <citation type="journal article" date="2023" name="G3 (Bethesda)">
        <title>A reference genome for the long-term kleptoplast-retaining sea slug Elysia crispata morphotype clarki.</title>
        <authorList>
            <person name="Eastman K.E."/>
            <person name="Pendleton A.L."/>
            <person name="Shaikh M.A."/>
            <person name="Suttiyut T."/>
            <person name="Ogas R."/>
            <person name="Tomko P."/>
            <person name="Gavelis G."/>
            <person name="Widhalm J.R."/>
            <person name="Wisecaver J.H."/>
        </authorList>
    </citation>
    <scope>NUCLEOTIDE SEQUENCE</scope>
    <source>
        <strain evidence="2">ECLA1</strain>
    </source>
</reference>
<evidence type="ECO:0000313" key="2">
    <source>
        <dbReference type="EMBL" id="KAK3760031.1"/>
    </source>
</evidence>
<name>A0AAE0Z0V3_9GAST</name>
<evidence type="ECO:0000313" key="3">
    <source>
        <dbReference type="Proteomes" id="UP001283361"/>
    </source>
</evidence>
<accession>A0AAE0Z0V3</accession>
<dbReference type="EMBL" id="JAWDGP010005047">
    <property type="protein sequence ID" value="KAK3760031.1"/>
    <property type="molecule type" value="Genomic_DNA"/>
</dbReference>
<dbReference type="Proteomes" id="UP001283361">
    <property type="component" value="Unassembled WGS sequence"/>
</dbReference>
<keyword evidence="3" id="KW-1185">Reference proteome</keyword>
<proteinExistence type="predicted"/>